<gene>
    <name evidence="2" type="ORF">BOTBODRAFT_51398</name>
</gene>
<dbReference type="HOGENOM" id="CLU_1834837_0_0_1"/>
<feature type="compositionally biased region" description="Basic and acidic residues" evidence="1">
    <location>
        <begin position="129"/>
        <end position="140"/>
    </location>
</feature>
<evidence type="ECO:0000313" key="2">
    <source>
        <dbReference type="EMBL" id="KDQ20045.1"/>
    </source>
</evidence>
<name>A0A067MZA5_BOTB1</name>
<dbReference type="EMBL" id="KL198018">
    <property type="protein sequence ID" value="KDQ20045.1"/>
    <property type="molecule type" value="Genomic_DNA"/>
</dbReference>
<dbReference type="InParanoid" id="A0A067MZA5"/>
<proteinExistence type="predicted"/>
<evidence type="ECO:0000256" key="1">
    <source>
        <dbReference type="SAM" id="MobiDB-lite"/>
    </source>
</evidence>
<protein>
    <submittedName>
        <fullName evidence="2">Uncharacterized protein</fullName>
    </submittedName>
</protein>
<evidence type="ECO:0000313" key="3">
    <source>
        <dbReference type="Proteomes" id="UP000027195"/>
    </source>
</evidence>
<feature type="region of interest" description="Disordered" evidence="1">
    <location>
        <begin position="17"/>
        <end position="140"/>
    </location>
</feature>
<dbReference type="Proteomes" id="UP000027195">
    <property type="component" value="Unassembled WGS sequence"/>
</dbReference>
<feature type="compositionally biased region" description="Polar residues" evidence="1">
    <location>
        <begin position="37"/>
        <end position="57"/>
    </location>
</feature>
<dbReference type="AlphaFoldDB" id="A0A067MZA5"/>
<organism evidence="2 3">
    <name type="scientific">Botryobasidium botryosum (strain FD-172 SS1)</name>
    <dbReference type="NCBI Taxonomy" id="930990"/>
    <lineage>
        <taxon>Eukaryota</taxon>
        <taxon>Fungi</taxon>
        <taxon>Dikarya</taxon>
        <taxon>Basidiomycota</taxon>
        <taxon>Agaricomycotina</taxon>
        <taxon>Agaricomycetes</taxon>
        <taxon>Cantharellales</taxon>
        <taxon>Botryobasidiaceae</taxon>
        <taxon>Botryobasidium</taxon>
    </lineage>
</organism>
<keyword evidence="3" id="KW-1185">Reference proteome</keyword>
<reference evidence="3" key="1">
    <citation type="journal article" date="2014" name="Proc. Natl. Acad. Sci. U.S.A.">
        <title>Extensive sampling of basidiomycete genomes demonstrates inadequacy of the white-rot/brown-rot paradigm for wood decay fungi.</title>
        <authorList>
            <person name="Riley R."/>
            <person name="Salamov A.A."/>
            <person name="Brown D.W."/>
            <person name="Nagy L.G."/>
            <person name="Floudas D."/>
            <person name="Held B.W."/>
            <person name="Levasseur A."/>
            <person name="Lombard V."/>
            <person name="Morin E."/>
            <person name="Otillar R."/>
            <person name="Lindquist E.A."/>
            <person name="Sun H."/>
            <person name="LaButti K.M."/>
            <person name="Schmutz J."/>
            <person name="Jabbour D."/>
            <person name="Luo H."/>
            <person name="Baker S.E."/>
            <person name="Pisabarro A.G."/>
            <person name="Walton J.D."/>
            <person name="Blanchette R.A."/>
            <person name="Henrissat B."/>
            <person name="Martin F."/>
            <person name="Cullen D."/>
            <person name="Hibbett D.S."/>
            <person name="Grigoriev I.V."/>
        </authorList>
    </citation>
    <scope>NUCLEOTIDE SEQUENCE [LARGE SCALE GENOMIC DNA]</scope>
    <source>
        <strain evidence="3">FD-172 SS1</strain>
    </source>
</reference>
<accession>A0A067MZA5</accession>
<sequence length="140" mass="14538">MGFFGRFFSTLRGILGIKSASPQESDDEGISRGKPNPTVNQAKARRQQTSNTPSTSIPAAGGAATPQDTVSRTLQPDGDEESRGAVPTPGGTPSVDPEPGNNPPHGGADGVSHGETARATQSPRSPGARSKDKPWWRCCS</sequence>